<dbReference type="InterPro" id="IPR017871">
    <property type="entry name" value="ABC_transporter-like_CS"/>
</dbReference>
<keyword evidence="6" id="KW-1185">Reference proteome</keyword>
<dbReference type="InterPro" id="IPR003593">
    <property type="entry name" value="AAA+_ATPase"/>
</dbReference>
<dbReference type="SMART" id="SM00382">
    <property type="entry name" value="AAA"/>
    <property type="match status" value="1"/>
</dbReference>
<dbReference type="InterPro" id="IPR027417">
    <property type="entry name" value="P-loop_NTPase"/>
</dbReference>
<dbReference type="SUPFAM" id="SSF52540">
    <property type="entry name" value="P-loop containing nucleoside triphosphate hydrolases"/>
    <property type="match status" value="1"/>
</dbReference>
<proteinExistence type="predicted"/>
<dbReference type="PANTHER" id="PTHR42788">
    <property type="entry name" value="TAURINE IMPORT ATP-BINDING PROTEIN-RELATED"/>
    <property type="match status" value="1"/>
</dbReference>
<keyword evidence="2" id="KW-0547">Nucleotide-binding</keyword>
<keyword evidence="3 5" id="KW-0067">ATP-binding</keyword>
<evidence type="ECO:0000256" key="3">
    <source>
        <dbReference type="ARBA" id="ARBA00022840"/>
    </source>
</evidence>
<protein>
    <submittedName>
        <fullName evidence="5">ATP-binding cassette domain-containing protein</fullName>
    </submittedName>
</protein>
<dbReference type="EMBL" id="CP094533">
    <property type="protein sequence ID" value="UOE27186.1"/>
    <property type="molecule type" value="Genomic_DNA"/>
</dbReference>
<dbReference type="PROSITE" id="PS50893">
    <property type="entry name" value="ABC_TRANSPORTER_2"/>
    <property type="match status" value="1"/>
</dbReference>
<name>A0ABY4AZJ8_9MICO</name>
<dbReference type="PANTHER" id="PTHR42788:SF19">
    <property type="entry name" value="ALIPHATIC SULFONATES IMPORT ATP-BINDING PROTEIN SSUB 2"/>
    <property type="match status" value="1"/>
</dbReference>
<evidence type="ECO:0000259" key="4">
    <source>
        <dbReference type="PROSITE" id="PS50893"/>
    </source>
</evidence>
<dbReference type="PROSITE" id="PS00211">
    <property type="entry name" value="ABC_TRANSPORTER_1"/>
    <property type="match status" value="1"/>
</dbReference>
<keyword evidence="1" id="KW-0813">Transport</keyword>
<dbReference type="GO" id="GO:0005524">
    <property type="term" value="F:ATP binding"/>
    <property type="evidence" value="ECO:0007669"/>
    <property type="project" value="UniProtKB-KW"/>
</dbReference>
<dbReference type="Gene3D" id="3.40.50.300">
    <property type="entry name" value="P-loop containing nucleotide triphosphate hydrolases"/>
    <property type="match status" value="1"/>
</dbReference>
<evidence type="ECO:0000313" key="6">
    <source>
        <dbReference type="Proteomes" id="UP000831304"/>
    </source>
</evidence>
<evidence type="ECO:0000313" key="5">
    <source>
        <dbReference type="EMBL" id="UOE27186.1"/>
    </source>
</evidence>
<dbReference type="InterPro" id="IPR003439">
    <property type="entry name" value="ABC_transporter-like_ATP-bd"/>
</dbReference>
<dbReference type="RefSeq" id="WP_243570032.1">
    <property type="nucleotide sequence ID" value="NZ_BAAARD010000002.1"/>
</dbReference>
<evidence type="ECO:0000256" key="2">
    <source>
        <dbReference type="ARBA" id="ARBA00022741"/>
    </source>
</evidence>
<dbReference type="Pfam" id="PF00005">
    <property type="entry name" value="ABC_tran"/>
    <property type="match status" value="1"/>
</dbReference>
<evidence type="ECO:0000256" key="1">
    <source>
        <dbReference type="ARBA" id="ARBA00022448"/>
    </source>
</evidence>
<organism evidence="5 6">
    <name type="scientific">Agromyces soli</name>
    <dbReference type="NCBI Taxonomy" id="659012"/>
    <lineage>
        <taxon>Bacteria</taxon>
        <taxon>Bacillati</taxon>
        <taxon>Actinomycetota</taxon>
        <taxon>Actinomycetes</taxon>
        <taxon>Micrococcales</taxon>
        <taxon>Microbacteriaceae</taxon>
        <taxon>Agromyces</taxon>
    </lineage>
</organism>
<sequence>MTLSGLGHRFPNAPWLFQHLSYEFQPGMVYALTGPSGSGKSTLLSLIAKLDKPSAGRITHEGIGQISWVFQNPFGTPRRTALDHVALPFLAAGSTIDQAEESASELLRRFQLDRVAGREFRELSGGEAQRLMLARGLATHPSLLLVDEPTAQLDRVTAAAVDAGIVAIADPTTIVLIATHDPNTRDACTAQLDLTPYAHAAEA</sequence>
<accession>A0ABY4AZJ8</accession>
<dbReference type="InterPro" id="IPR050166">
    <property type="entry name" value="ABC_transporter_ATP-bind"/>
</dbReference>
<feature type="domain" description="ABC transporter" evidence="4">
    <location>
        <begin position="1"/>
        <end position="201"/>
    </location>
</feature>
<gene>
    <name evidence="5" type="ORF">MTP13_05220</name>
</gene>
<reference evidence="5 6" key="1">
    <citation type="submission" date="2022-03" db="EMBL/GenBank/DDBJ databases">
        <title>Agromyces sp. isolated from the gut of P. brevitarsis seulensis larvae.</title>
        <authorList>
            <person name="Won M."/>
            <person name="Kwon S.-W."/>
        </authorList>
    </citation>
    <scope>NUCLEOTIDE SEQUENCE [LARGE SCALE GENOMIC DNA]</scope>
    <source>
        <strain evidence="5 6">KACC 16215</strain>
    </source>
</reference>
<dbReference type="Proteomes" id="UP000831304">
    <property type="component" value="Chromosome"/>
</dbReference>